<evidence type="ECO:0000256" key="6">
    <source>
        <dbReference type="SAM" id="Phobius"/>
    </source>
</evidence>
<evidence type="ECO:0000313" key="8">
    <source>
        <dbReference type="EMBL" id="KIO45943.1"/>
    </source>
</evidence>
<feature type="transmembrane region" description="Helical" evidence="6">
    <location>
        <begin position="246"/>
        <end position="265"/>
    </location>
</feature>
<evidence type="ECO:0000256" key="2">
    <source>
        <dbReference type="ARBA" id="ARBA00022475"/>
    </source>
</evidence>
<keyword evidence="5 6" id="KW-0472">Membrane</keyword>
<accession>A0A0C3MHC3</accession>
<feature type="transmembrane region" description="Helical" evidence="6">
    <location>
        <begin position="277"/>
        <end position="301"/>
    </location>
</feature>
<keyword evidence="4 6" id="KW-1133">Transmembrane helix</keyword>
<dbReference type="InterPro" id="IPR017039">
    <property type="entry name" value="Virul_fac_BrkB"/>
</dbReference>
<dbReference type="GO" id="GO:0005886">
    <property type="term" value="C:plasma membrane"/>
    <property type="evidence" value="ECO:0007669"/>
    <property type="project" value="UniProtKB-SubCell"/>
</dbReference>
<evidence type="ECO:0000256" key="4">
    <source>
        <dbReference type="ARBA" id="ARBA00022989"/>
    </source>
</evidence>
<feature type="transmembrane region" description="Helical" evidence="6">
    <location>
        <begin position="173"/>
        <end position="199"/>
    </location>
</feature>
<dbReference type="AlphaFoldDB" id="A0A0C3MHC3"/>
<evidence type="ECO:0000313" key="10">
    <source>
        <dbReference type="Proteomes" id="UP000031980"/>
    </source>
</evidence>
<evidence type="ECO:0000313" key="7">
    <source>
        <dbReference type="EMBL" id="KIO43780.1"/>
    </source>
</evidence>
<sequence length="437" mass="50273">MNRVQVDDWRRKAREIMRNVKNLSDLDYHYAVLRRDRQHRFIIAELLQKSLSVLIVSINRFLKDACNVSASALTFYSILSFIPIVALAFAIAKGFGVGTSLEELIRGQFSNNESLASTIVEYANSALANAKGGVVTGFGIVILLWSVIKVLNSTELTMNRIWGIRKGRSIRRMFTDYLSIIFIVPILIILISSLNVFMGTDLKSEFPVLGDYLLRLFKFLPYLLVWMLFIFLYMFMPAAPVKFKHAFIAGMVAGTVYQIVQWFYIRFQIGVTSYNAIYGSLAALPLLLVWLQLSWCVVLWGTELCYILRNRHFMYKSELIGDTGWMETMEHAIRVVKYVAKVYVNNEGGPSLTMINKEMKMNTGKLRLVLEELMDRHILVVAKEDDDYYYYPASDFHRLSVAEIILNLSRVEESKDQEWKEQFSKAIRAEFSANKLA</sequence>
<evidence type="ECO:0000313" key="9">
    <source>
        <dbReference type="Proteomes" id="UP000031937"/>
    </source>
</evidence>
<dbReference type="PANTHER" id="PTHR30213">
    <property type="entry name" value="INNER MEMBRANE PROTEIN YHJD"/>
    <property type="match status" value="1"/>
</dbReference>
<organism evidence="8 10">
    <name type="scientific">Sanguibacteroides justesenii</name>
    <dbReference type="NCBI Taxonomy" id="1547597"/>
    <lineage>
        <taxon>Bacteria</taxon>
        <taxon>Pseudomonadati</taxon>
        <taxon>Bacteroidota</taxon>
        <taxon>Bacteroidia</taxon>
        <taxon>Bacteroidales</taxon>
        <taxon>Porphyromonadaceae</taxon>
        <taxon>Sanguibacteroides</taxon>
    </lineage>
</organism>
<dbReference type="OrthoDB" id="9808671at2"/>
<keyword evidence="2" id="KW-1003">Cell membrane</keyword>
<proteinExistence type="predicted"/>
<dbReference type="EMBL" id="JPIU01000037">
    <property type="protein sequence ID" value="KIO45943.1"/>
    <property type="molecule type" value="Genomic_DNA"/>
</dbReference>
<dbReference type="NCBIfam" id="TIGR00765">
    <property type="entry name" value="yihY_not_rbn"/>
    <property type="match status" value="1"/>
</dbReference>
<name>A0A0C3MHC3_9PORP</name>
<evidence type="ECO:0000256" key="5">
    <source>
        <dbReference type="ARBA" id="ARBA00023136"/>
    </source>
</evidence>
<dbReference type="Proteomes" id="UP000031937">
    <property type="component" value="Unassembled WGS sequence"/>
</dbReference>
<evidence type="ECO:0000256" key="1">
    <source>
        <dbReference type="ARBA" id="ARBA00004651"/>
    </source>
</evidence>
<dbReference type="Pfam" id="PF03631">
    <property type="entry name" value="Virul_fac_BrkB"/>
    <property type="match status" value="1"/>
</dbReference>
<feature type="transmembrane region" description="Helical" evidence="6">
    <location>
        <begin position="219"/>
        <end position="239"/>
    </location>
</feature>
<protein>
    <submittedName>
        <fullName evidence="8">Ribonuclease BN</fullName>
    </submittedName>
</protein>
<feature type="transmembrane region" description="Helical" evidence="6">
    <location>
        <begin position="70"/>
        <end position="92"/>
    </location>
</feature>
<reference evidence="8 10" key="1">
    <citation type="submission" date="2014-07" db="EMBL/GenBank/DDBJ databases">
        <title>Porphyromonadaceae bacterium OUH 308042 = ATCC BAA-2681 = DSM 28342 draft genome.</title>
        <authorList>
            <person name="Sydenham T.V."/>
            <person name="Hasman H."/>
            <person name="Justensen U.S."/>
        </authorList>
    </citation>
    <scope>NUCLEOTIDE SEQUENCE [LARGE SCALE GENOMIC DNA]</scope>
    <source>
        <strain evidence="8 10">OUH 308042</strain>
    </source>
</reference>
<dbReference type="PANTHER" id="PTHR30213:SF0">
    <property type="entry name" value="UPF0761 MEMBRANE PROTEIN YIHY"/>
    <property type="match status" value="1"/>
</dbReference>
<feature type="transmembrane region" description="Helical" evidence="6">
    <location>
        <begin position="134"/>
        <end position="152"/>
    </location>
</feature>
<comment type="caution">
    <text evidence="8">The sequence shown here is derived from an EMBL/GenBank/DDBJ whole genome shotgun (WGS) entry which is preliminary data.</text>
</comment>
<dbReference type="Proteomes" id="UP000031980">
    <property type="component" value="Unassembled WGS sequence"/>
</dbReference>
<comment type="subcellular location">
    <subcellularLocation>
        <location evidence="1">Cell membrane</location>
        <topology evidence="1">Multi-pass membrane protein</topology>
    </subcellularLocation>
</comment>
<dbReference type="RefSeq" id="WP_041503962.1">
    <property type="nucleotide sequence ID" value="NZ_JPIT01000031.1"/>
</dbReference>
<evidence type="ECO:0000256" key="3">
    <source>
        <dbReference type="ARBA" id="ARBA00022692"/>
    </source>
</evidence>
<gene>
    <name evidence="8" type="ORF">BA92_05730</name>
    <name evidence="7" type="ORF">IE90_11765</name>
</gene>
<keyword evidence="3 6" id="KW-0812">Transmembrane</keyword>
<dbReference type="EMBL" id="JPIT01000031">
    <property type="protein sequence ID" value="KIO43780.1"/>
    <property type="molecule type" value="Genomic_DNA"/>
</dbReference>
<keyword evidence="10" id="KW-1185">Reference proteome</keyword>
<reference evidence="7 9" key="2">
    <citation type="submission" date="2014-07" db="EMBL/GenBank/DDBJ databases">
        <title>Porphyromonadaceae bacterium OUH 334697 = ATCC BAA-2682 = DSM 28341 draft genome.</title>
        <authorList>
            <person name="Sydenham T.V."/>
            <person name="Hasman H."/>
            <person name="Justesen U.S."/>
        </authorList>
    </citation>
    <scope>NUCLEOTIDE SEQUENCE [LARGE SCALE GENOMIC DNA]</scope>
    <source>
        <strain evidence="7 9">OUH 334697</strain>
    </source>
</reference>